<evidence type="ECO:0000313" key="3">
    <source>
        <dbReference type="Proteomes" id="UP000027138"/>
    </source>
</evidence>
<dbReference type="Proteomes" id="UP000027138">
    <property type="component" value="Unassembled WGS sequence"/>
</dbReference>
<keyword evidence="3" id="KW-1185">Reference proteome</keyword>
<evidence type="ECO:0000313" key="2">
    <source>
        <dbReference type="EMBL" id="KDP40253.1"/>
    </source>
</evidence>
<organism evidence="2 3">
    <name type="scientific">Jatropha curcas</name>
    <name type="common">Barbados nut</name>
    <dbReference type="NCBI Taxonomy" id="180498"/>
    <lineage>
        <taxon>Eukaryota</taxon>
        <taxon>Viridiplantae</taxon>
        <taxon>Streptophyta</taxon>
        <taxon>Embryophyta</taxon>
        <taxon>Tracheophyta</taxon>
        <taxon>Spermatophyta</taxon>
        <taxon>Magnoliopsida</taxon>
        <taxon>eudicotyledons</taxon>
        <taxon>Gunneridae</taxon>
        <taxon>Pentapetalae</taxon>
        <taxon>rosids</taxon>
        <taxon>fabids</taxon>
        <taxon>Malpighiales</taxon>
        <taxon>Euphorbiaceae</taxon>
        <taxon>Crotonoideae</taxon>
        <taxon>Jatropheae</taxon>
        <taxon>Jatropha</taxon>
    </lineage>
</organism>
<dbReference type="EMBL" id="KK914334">
    <property type="protein sequence ID" value="KDP40253.1"/>
    <property type="molecule type" value="Genomic_DNA"/>
</dbReference>
<gene>
    <name evidence="2" type="ORF">JCGZ_02251</name>
</gene>
<feature type="compositionally biased region" description="Pro residues" evidence="1">
    <location>
        <begin position="114"/>
        <end position="123"/>
    </location>
</feature>
<feature type="compositionally biased region" description="Pro residues" evidence="1">
    <location>
        <begin position="64"/>
        <end position="103"/>
    </location>
</feature>
<accession>A0A067KZ92</accession>
<name>A0A067KZ92_JATCU</name>
<dbReference type="AlphaFoldDB" id="A0A067KZ92"/>
<sequence>MSISVATSINQVAKTVLIWSSRQKYSLEFPAVTMKEMVKSQTNETTQPDVSDPPPVSPGQNPGPDFPRPPIPSPPAPDIPMPKPGMPPPPIQPPPDNLPPLPRPDIERPELPEIVPPPSIIRK</sequence>
<evidence type="ECO:0000256" key="1">
    <source>
        <dbReference type="SAM" id="MobiDB-lite"/>
    </source>
</evidence>
<feature type="region of interest" description="Disordered" evidence="1">
    <location>
        <begin position="38"/>
        <end position="123"/>
    </location>
</feature>
<proteinExistence type="predicted"/>
<reference evidence="2 3" key="1">
    <citation type="journal article" date="2014" name="PLoS ONE">
        <title>Global Analysis of Gene Expression Profiles in Physic Nut (Jatropha curcas L.) Seedlings Exposed to Salt Stress.</title>
        <authorList>
            <person name="Zhang L."/>
            <person name="Zhang C."/>
            <person name="Wu P."/>
            <person name="Chen Y."/>
            <person name="Li M."/>
            <person name="Jiang H."/>
            <person name="Wu G."/>
        </authorList>
    </citation>
    <scope>NUCLEOTIDE SEQUENCE [LARGE SCALE GENOMIC DNA]</scope>
    <source>
        <strain evidence="3">cv. GZQX0401</strain>
        <tissue evidence="2">Young leaves</tissue>
    </source>
</reference>
<protein>
    <submittedName>
        <fullName evidence="2">Uncharacterized protein</fullName>
    </submittedName>
</protein>